<feature type="signal peptide" evidence="1">
    <location>
        <begin position="1"/>
        <end position="17"/>
    </location>
</feature>
<evidence type="ECO:0000256" key="1">
    <source>
        <dbReference type="SAM" id="SignalP"/>
    </source>
</evidence>
<gene>
    <name evidence="2" type="ORF">Q8F55_007315</name>
</gene>
<dbReference type="RefSeq" id="XP_069207823.1">
    <property type="nucleotide sequence ID" value="XM_069355752.1"/>
</dbReference>
<feature type="chain" id="PRO_5046695949" evidence="1">
    <location>
        <begin position="18"/>
        <end position="115"/>
    </location>
</feature>
<comment type="caution">
    <text evidence="2">The sequence shown here is derived from an EMBL/GenBank/DDBJ whole genome shotgun (WGS) entry which is preliminary data.</text>
</comment>
<dbReference type="GeneID" id="95988358"/>
<evidence type="ECO:0000313" key="3">
    <source>
        <dbReference type="Proteomes" id="UP001565368"/>
    </source>
</evidence>
<sequence>MKLTTLALFALAAAVHAAPVVDEDHEIRAMMSDVAKRGISPVCNDDEFPCCDGKYCARPHQVVCPGPVLCEYLFPKPCPPGIKACRCTGLCPPKNNPLLCPPLSECQGIRPPPNT</sequence>
<accession>A0ABR3PZL1</accession>
<keyword evidence="3" id="KW-1185">Reference proteome</keyword>
<name>A0ABR3PZL1_9TREE</name>
<dbReference type="EMBL" id="JBBXJM010000005">
    <property type="protein sequence ID" value="KAL1407879.1"/>
    <property type="molecule type" value="Genomic_DNA"/>
</dbReference>
<protein>
    <submittedName>
        <fullName evidence="2">Uncharacterized protein</fullName>
    </submittedName>
</protein>
<keyword evidence="1" id="KW-0732">Signal</keyword>
<reference evidence="2 3" key="1">
    <citation type="submission" date="2023-08" db="EMBL/GenBank/DDBJ databases">
        <title>Annotated Genome Sequence of Vanrija albida AlHP1.</title>
        <authorList>
            <person name="Herzog R."/>
        </authorList>
    </citation>
    <scope>NUCLEOTIDE SEQUENCE [LARGE SCALE GENOMIC DNA]</scope>
    <source>
        <strain evidence="2 3">AlHP1</strain>
    </source>
</reference>
<evidence type="ECO:0000313" key="2">
    <source>
        <dbReference type="EMBL" id="KAL1407879.1"/>
    </source>
</evidence>
<dbReference type="Proteomes" id="UP001565368">
    <property type="component" value="Unassembled WGS sequence"/>
</dbReference>
<proteinExistence type="predicted"/>
<organism evidence="2 3">
    <name type="scientific">Vanrija albida</name>
    <dbReference type="NCBI Taxonomy" id="181172"/>
    <lineage>
        <taxon>Eukaryota</taxon>
        <taxon>Fungi</taxon>
        <taxon>Dikarya</taxon>
        <taxon>Basidiomycota</taxon>
        <taxon>Agaricomycotina</taxon>
        <taxon>Tremellomycetes</taxon>
        <taxon>Trichosporonales</taxon>
        <taxon>Trichosporonaceae</taxon>
        <taxon>Vanrija</taxon>
    </lineage>
</organism>